<dbReference type="RefSeq" id="WP_089902024.1">
    <property type="nucleotide sequence ID" value="NZ_FOJG01000002.1"/>
</dbReference>
<dbReference type="OrthoDB" id="9780310at2"/>
<dbReference type="EMBL" id="FOJG01000002">
    <property type="protein sequence ID" value="SEW54377.1"/>
    <property type="molecule type" value="Genomic_DNA"/>
</dbReference>
<dbReference type="STRING" id="29529.SAMN04488122_6014"/>
<gene>
    <name evidence="1" type="ORF">SAMN04488122_6014</name>
</gene>
<accession>A0A1I0SBW8</accession>
<proteinExistence type="predicted"/>
<dbReference type="PANTHER" id="PTHR30348">
    <property type="entry name" value="UNCHARACTERIZED PROTEIN YECE"/>
    <property type="match status" value="1"/>
</dbReference>
<dbReference type="PANTHER" id="PTHR30348:SF4">
    <property type="entry name" value="DUF72 DOMAIN-CONTAINING PROTEIN"/>
    <property type="match status" value="1"/>
</dbReference>
<dbReference type="Gene3D" id="3.20.20.410">
    <property type="entry name" value="Protein of unknown function UPF0759"/>
    <property type="match status" value="1"/>
</dbReference>
<name>A0A1I0SBW8_9BACT</name>
<keyword evidence="2" id="KW-1185">Reference proteome</keyword>
<sequence length="246" mass="28971">MATTGIHIGTSGWSYRHWREIFYPKELKPTDYLSWYAKTFKVTEINTSFYHLPRLSTVEGWIEKVPARFYFCPKISRYVTHVKRLTDPEESLPKFFDLFNPFKKHLGPVLLQLPPSAAFEADRADHFFQVLTKNYGDYHFALEARHKSWLSEEATAMLQQYKIAWVIALSGNRWPYAETITAKHIYLRFHGPNGRYDALYPEKLITEYAGKIKEWQQDKHTVWAFFNNDGHGYALQNAQQLITLLK</sequence>
<dbReference type="Proteomes" id="UP000199310">
    <property type="component" value="Unassembled WGS sequence"/>
</dbReference>
<dbReference type="InterPro" id="IPR036520">
    <property type="entry name" value="UPF0759_sf"/>
</dbReference>
<dbReference type="AlphaFoldDB" id="A0A1I0SBW8"/>
<protein>
    <submittedName>
        <fullName evidence="1">Uncharacterized conserved protein YecE, DUF72 family</fullName>
    </submittedName>
</protein>
<evidence type="ECO:0000313" key="1">
    <source>
        <dbReference type="EMBL" id="SEW54377.1"/>
    </source>
</evidence>
<dbReference type="Pfam" id="PF01904">
    <property type="entry name" value="DUF72"/>
    <property type="match status" value="1"/>
</dbReference>
<dbReference type="SUPFAM" id="SSF117396">
    <property type="entry name" value="TM1631-like"/>
    <property type="match status" value="1"/>
</dbReference>
<organism evidence="1 2">
    <name type="scientific">Chitinophaga arvensicola</name>
    <dbReference type="NCBI Taxonomy" id="29529"/>
    <lineage>
        <taxon>Bacteria</taxon>
        <taxon>Pseudomonadati</taxon>
        <taxon>Bacteroidota</taxon>
        <taxon>Chitinophagia</taxon>
        <taxon>Chitinophagales</taxon>
        <taxon>Chitinophagaceae</taxon>
        <taxon>Chitinophaga</taxon>
    </lineage>
</organism>
<dbReference type="InterPro" id="IPR002763">
    <property type="entry name" value="DUF72"/>
</dbReference>
<evidence type="ECO:0000313" key="2">
    <source>
        <dbReference type="Proteomes" id="UP000199310"/>
    </source>
</evidence>
<reference evidence="2" key="1">
    <citation type="submission" date="2016-10" db="EMBL/GenBank/DDBJ databases">
        <authorList>
            <person name="Varghese N."/>
            <person name="Submissions S."/>
        </authorList>
    </citation>
    <scope>NUCLEOTIDE SEQUENCE [LARGE SCALE GENOMIC DNA]</scope>
    <source>
        <strain evidence="2">DSM 3695</strain>
    </source>
</reference>